<feature type="compositionally biased region" description="Low complexity" evidence="1">
    <location>
        <begin position="42"/>
        <end position="53"/>
    </location>
</feature>
<proteinExistence type="predicted"/>
<feature type="region of interest" description="Disordered" evidence="1">
    <location>
        <begin position="19"/>
        <end position="139"/>
    </location>
</feature>
<gene>
    <name evidence="2" type="ORF">PHLCEN_2v11759</name>
</gene>
<organism evidence="2 3">
    <name type="scientific">Hermanssonia centrifuga</name>
    <dbReference type="NCBI Taxonomy" id="98765"/>
    <lineage>
        <taxon>Eukaryota</taxon>
        <taxon>Fungi</taxon>
        <taxon>Dikarya</taxon>
        <taxon>Basidiomycota</taxon>
        <taxon>Agaricomycotina</taxon>
        <taxon>Agaricomycetes</taxon>
        <taxon>Polyporales</taxon>
        <taxon>Meruliaceae</taxon>
        <taxon>Hermanssonia</taxon>
    </lineage>
</organism>
<accession>A0A2R6NJ78</accession>
<dbReference type="AlphaFoldDB" id="A0A2R6NJ78"/>
<feature type="compositionally biased region" description="Low complexity" evidence="1">
    <location>
        <begin position="77"/>
        <end position="87"/>
    </location>
</feature>
<comment type="caution">
    <text evidence="2">The sequence shown here is derived from an EMBL/GenBank/DDBJ whole genome shotgun (WGS) entry which is preliminary data.</text>
</comment>
<protein>
    <submittedName>
        <fullName evidence="2">Uncharacterized protein</fullName>
    </submittedName>
</protein>
<evidence type="ECO:0000256" key="1">
    <source>
        <dbReference type="SAM" id="MobiDB-lite"/>
    </source>
</evidence>
<sequence length="325" mass="34837">MSPQLINVDQVKTRLAKLKSASTAQLGKLRRRSKDKEPTATRSPSLPSLRGPSAFSRIFAGHNKRATGDTAARRTSSDCTSVSSTWSQDEDASVTSIDASDEKSVESFATSVTDSTYPRTPAEQSYDDADDVGDKGGDVSVEIEAIEAPYPMPDVLNGSPPPVSPVEPLPSDIDPFSPQFAAVEIPLETIYEDESPSAHITQPAYASLTSLVEDIYSEPLPEQLSRSDDMDALAGSGVSCVAEQEAAIDVWETIEEAADTEAEKEKVQSPIYVIISRSVGTAAADRGTSYVDMLPPVLRLCALRVQSTSSVAYQLETSPEDDDVE</sequence>
<feature type="compositionally biased region" description="Polar residues" evidence="1">
    <location>
        <begin position="107"/>
        <end position="118"/>
    </location>
</feature>
<evidence type="ECO:0000313" key="2">
    <source>
        <dbReference type="EMBL" id="PSR72416.1"/>
    </source>
</evidence>
<evidence type="ECO:0000313" key="3">
    <source>
        <dbReference type="Proteomes" id="UP000186601"/>
    </source>
</evidence>
<reference evidence="2 3" key="1">
    <citation type="submission" date="2018-02" db="EMBL/GenBank/DDBJ databases">
        <title>Genome sequence of the basidiomycete white-rot fungus Phlebia centrifuga.</title>
        <authorList>
            <person name="Granchi Z."/>
            <person name="Peng M."/>
            <person name="de Vries R.P."/>
            <person name="Hilden K."/>
            <person name="Makela M.R."/>
            <person name="Grigoriev I."/>
            <person name="Riley R."/>
        </authorList>
    </citation>
    <scope>NUCLEOTIDE SEQUENCE [LARGE SCALE GENOMIC DNA]</scope>
    <source>
        <strain evidence="2 3">FBCC195</strain>
    </source>
</reference>
<keyword evidence="3" id="KW-1185">Reference proteome</keyword>
<dbReference type="Proteomes" id="UP000186601">
    <property type="component" value="Unassembled WGS sequence"/>
</dbReference>
<name>A0A2R6NJ78_9APHY</name>
<dbReference type="EMBL" id="MLYV02001192">
    <property type="protein sequence ID" value="PSR72416.1"/>
    <property type="molecule type" value="Genomic_DNA"/>
</dbReference>